<dbReference type="Proteomes" id="UP000076722">
    <property type="component" value="Unassembled WGS sequence"/>
</dbReference>
<dbReference type="EMBL" id="KV419416">
    <property type="protein sequence ID" value="KZS91308.1"/>
    <property type="molecule type" value="Genomic_DNA"/>
</dbReference>
<dbReference type="PANTHER" id="PTHR43668">
    <property type="entry name" value="ALLANTOINASE"/>
    <property type="match status" value="1"/>
</dbReference>
<comment type="similarity">
    <text evidence="4">Belongs to the metallo-dependent hydrolases superfamily. Allantoinase family.</text>
</comment>
<dbReference type="InterPro" id="IPR011059">
    <property type="entry name" value="Metal-dep_hydrolase_composite"/>
</dbReference>
<keyword evidence="12" id="KW-1185">Reference proteome</keyword>
<evidence type="ECO:0000313" key="11">
    <source>
        <dbReference type="EMBL" id="KZS91308.1"/>
    </source>
</evidence>
<organism evidence="11 12">
    <name type="scientific">Sistotremastrum niveocremeum HHB9708</name>
    <dbReference type="NCBI Taxonomy" id="1314777"/>
    <lineage>
        <taxon>Eukaryota</taxon>
        <taxon>Fungi</taxon>
        <taxon>Dikarya</taxon>
        <taxon>Basidiomycota</taxon>
        <taxon>Agaricomycotina</taxon>
        <taxon>Agaricomycetes</taxon>
        <taxon>Sistotremastrales</taxon>
        <taxon>Sistotremastraceae</taxon>
        <taxon>Sertulicium</taxon>
        <taxon>Sertulicium niveocremeum</taxon>
    </lineage>
</organism>
<gene>
    <name evidence="11" type="ORF">SISNIDRAFT_414286</name>
</gene>
<feature type="domain" description="Amidohydrolase-related" evidence="10">
    <location>
        <begin position="61"/>
        <end position="457"/>
    </location>
</feature>
<evidence type="ECO:0000256" key="1">
    <source>
        <dbReference type="ARBA" id="ARBA00001756"/>
    </source>
</evidence>
<dbReference type="GO" id="GO:0008270">
    <property type="term" value="F:zinc ion binding"/>
    <property type="evidence" value="ECO:0007669"/>
    <property type="project" value="InterPro"/>
</dbReference>
<evidence type="ECO:0000256" key="8">
    <source>
        <dbReference type="ARBA" id="ARBA00022801"/>
    </source>
</evidence>
<dbReference type="GO" id="GO:0004038">
    <property type="term" value="F:allantoinase activity"/>
    <property type="evidence" value="ECO:0007669"/>
    <property type="project" value="UniProtKB-EC"/>
</dbReference>
<comment type="subunit">
    <text evidence="5">Homotetramer.</text>
</comment>
<dbReference type="GO" id="GO:0006145">
    <property type="term" value="P:purine nucleobase catabolic process"/>
    <property type="evidence" value="ECO:0007669"/>
    <property type="project" value="TreeGrafter"/>
</dbReference>
<dbReference type="InterPro" id="IPR002195">
    <property type="entry name" value="Dihydroorotase_CS"/>
</dbReference>
<keyword evidence="9" id="KW-0862">Zinc</keyword>
<dbReference type="UniPathway" id="UPA00395">
    <property type="reaction ID" value="UER00653"/>
</dbReference>
<keyword evidence="8" id="KW-0378">Hydrolase</keyword>
<dbReference type="Pfam" id="PF01979">
    <property type="entry name" value="Amidohydro_1"/>
    <property type="match status" value="1"/>
</dbReference>
<dbReference type="SUPFAM" id="SSF51338">
    <property type="entry name" value="Composite domain of metallo-dependent hydrolases"/>
    <property type="match status" value="1"/>
</dbReference>
<comment type="pathway">
    <text evidence="3">Nitrogen metabolism; (S)-allantoin degradation; allantoate from (S)-allantoin: step 1/1.</text>
</comment>
<dbReference type="SUPFAM" id="SSF51556">
    <property type="entry name" value="Metallo-dependent hydrolases"/>
    <property type="match status" value="1"/>
</dbReference>
<dbReference type="PROSITE" id="PS00482">
    <property type="entry name" value="DIHYDROOROTASE_1"/>
    <property type="match status" value="1"/>
</dbReference>
<comment type="catalytic activity">
    <reaction evidence="1">
        <text>(S)-allantoin + H2O = allantoate + H(+)</text>
        <dbReference type="Rhea" id="RHEA:17029"/>
        <dbReference type="ChEBI" id="CHEBI:15377"/>
        <dbReference type="ChEBI" id="CHEBI:15378"/>
        <dbReference type="ChEBI" id="CHEBI:15678"/>
        <dbReference type="ChEBI" id="CHEBI:17536"/>
        <dbReference type="EC" id="3.5.2.5"/>
    </reaction>
</comment>
<evidence type="ECO:0000256" key="9">
    <source>
        <dbReference type="ARBA" id="ARBA00022833"/>
    </source>
</evidence>
<dbReference type="GO" id="GO:0005737">
    <property type="term" value="C:cytoplasm"/>
    <property type="evidence" value="ECO:0007669"/>
    <property type="project" value="TreeGrafter"/>
</dbReference>
<proteinExistence type="inferred from homology"/>
<dbReference type="PANTHER" id="PTHR43668:SF2">
    <property type="entry name" value="ALLANTOINASE"/>
    <property type="match status" value="1"/>
</dbReference>
<protein>
    <recommendedName>
        <fullName evidence="6">allantoinase</fullName>
        <ecNumber evidence="6">3.5.2.5</ecNumber>
    </recommendedName>
</protein>
<evidence type="ECO:0000256" key="2">
    <source>
        <dbReference type="ARBA" id="ARBA00001947"/>
    </source>
</evidence>
<evidence type="ECO:0000256" key="3">
    <source>
        <dbReference type="ARBA" id="ARBA00004968"/>
    </source>
</evidence>
<accession>A0A164SB56</accession>
<sequence>MELIVFTSENVVLPDHEGPVAATIEVNRETGKIVRILLGRSTRYDYRSLSDDQWVDAGSLYLLPGLVDAHVHLNEPGRTEWEGFWTGTRAAASGGVTTVVDMPLNSIPPTTTVENLELKRQAAEGQCWVDVAFWGGIIPGNQEHLIPLLDNGVKGFKCFMIESGVEEFPCVTDEDIALAFETLKDRFTVVLFHAELESPTTPIPAPHDPSPTTFHFQDPTHYTTFLSSRPPHLETNAITLLTSLQEPFPNIRTHIVHLSAADAIPIVATAKSPVPPSKPLNMSVETCFHYLCLEADSIPDGKPLFKCCPPIRHKENRDRLWDALLDGTISCVVSDHSPCVASLKHLDDGNIMDAWGGISSLGLGLSLLWTEGRRRKIKNLIRNIIRWSAENTAKHAGLDHTKGKLAPGMDADIVIWDPHMRHTITKEKLGFKNKLSPYEGHTLHGQVRRTYLRGQLVWEYGDGPEVSSMSGSQGFGERKPIGQLL</sequence>
<dbReference type="STRING" id="1314777.A0A164SB56"/>
<dbReference type="OrthoDB" id="1924787at2759"/>
<dbReference type="InterPro" id="IPR006680">
    <property type="entry name" value="Amidohydro-rel"/>
</dbReference>
<evidence type="ECO:0000313" key="12">
    <source>
        <dbReference type="Proteomes" id="UP000076722"/>
    </source>
</evidence>
<evidence type="ECO:0000259" key="10">
    <source>
        <dbReference type="Pfam" id="PF01979"/>
    </source>
</evidence>
<dbReference type="InterPro" id="IPR032466">
    <property type="entry name" value="Metal_Hydrolase"/>
</dbReference>
<evidence type="ECO:0000256" key="7">
    <source>
        <dbReference type="ARBA" id="ARBA00022723"/>
    </source>
</evidence>
<dbReference type="GO" id="GO:0000256">
    <property type="term" value="P:allantoin catabolic process"/>
    <property type="evidence" value="ECO:0007669"/>
    <property type="project" value="UniProtKB-UniPathway"/>
</dbReference>
<dbReference type="EC" id="3.5.2.5" evidence="6"/>
<dbReference type="GO" id="GO:0050897">
    <property type="term" value="F:cobalt ion binding"/>
    <property type="evidence" value="ECO:0007669"/>
    <property type="project" value="InterPro"/>
</dbReference>
<evidence type="ECO:0000256" key="6">
    <source>
        <dbReference type="ARBA" id="ARBA00012863"/>
    </source>
</evidence>
<evidence type="ECO:0000256" key="5">
    <source>
        <dbReference type="ARBA" id="ARBA00011881"/>
    </source>
</evidence>
<evidence type="ECO:0000256" key="4">
    <source>
        <dbReference type="ARBA" id="ARBA00010368"/>
    </source>
</evidence>
<comment type="cofactor">
    <cofactor evidence="2">
        <name>Zn(2+)</name>
        <dbReference type="ChEBI" id="CHEBI:29105"/>
    </cofactor>
</comment>
<dbReference type="InterPro" id="IPR050138">
    <property type="entry name" value="DHOase/Allantoinase_Hydrolase"/>
</dbReference>
<dbReference type="InterPro" id="IPR017593">
    <property type="entry name" value="Allantoinase"/>
</dbReference>
<name>A0A164SB56_9AGAM</name>
<dbReference type="Gene3D" id="3.20.20.140">
    <property type="entry name" value="Metal-dependent hydrolases"/>
    <property type="match status" value="1"/>
</dbReference>
<dbReference type="NCBIfam" id="TIGR03178">
    <property type="entry name" value="allantoinase"/>
    <property type="match status" value="1"/>
</dbReference>
<dbReference type="AlphaFoldDB" id="A0A164SB56"/>
<dbReference type="FunFam" id="3.20.20.140:FF:000032">
    <property type="entry name" value="Allantoinase Dal1"/>
    <property type="match status" value="1"/>
</dbReference>
<keyword evidence="7" id="KW-0479">Metal-binding</keyword>
<reference evidence="11 12" key="1">
    <citation type="journal article" date="2016" name="Mol. Biol. Evol.">
        <title>Comparative Genomics of Early-Diverging Mushroom-Forming Fungi Provides Insights into the Origins of Lignocellulose Decay Capabilities.</title>
        <authorList>
            <person name="Nagy L.G."/>
            <person name="Riley R."/>
            <person name="Tritt A."/>
            <person name="Adam C."/>
            <person name="Daum C."/>
            <person name="Floudas D."/>
            <person name="Sun H."/>
            <person name="Yadav J.S."/>
            <person name="Pangilinan J."/>
            <person name="Larsson K.H."/>
            <person name="Matsuura K."/>
            <person name="Barry K."/>
            <person name="Labutti K."/>
            <person name="Kuo R."/>
            <person name="Ohm R.A."/>
            <person name="Bhattacharya S.S."/>
            <person name="Shirouzu T."/>
            <person name="Yoshinaga Y."/>
            <person name="Martin F.M."/>
            <person name="Grigoriev I.V."/>
            <person name="Hibbett D.S."/>
        </authorList>
    </citation>
    <scope>NUCLEOTIDE SEQUENCE [LARGE SCALE GENOMIC DNA]</scope>
    <source>
        <strain evidence="11 12">HHB9708</strain>
    </source>
</reference>